<keyword evidence="2" id="KW-1185">Reference proteome</keyword>
<accession>A0A9Q0IMK8</accession>
<proteinExistence type="predicted"/>
<protein>
    <submittedName>
        <fullName evidence="1">Uncharacterized protein</fullName>
    </submittedName>
</protein>
<dbReference type="AlphaFoldDB" id="A0A9Q0IMK8"/>
<dbReference type="Proteomes" id="UP001148018">
    <property type="component" value="Unassembled WGS sequence"/>
</dbReference>
<evidence type="ECO:0000313" key="2">
    <source>
        <dbReference type="Proteomes" id="UP001148018"/>
    </source>
</evidence>
<evidence type="ECO:0000313" key="1">
    <source>
        <dbReference type="EMBL" id="KAJ3604149.1"/>
    </source>
</evidence>
<name>A0A9Q0IMK8_9TELE</name>
<reference evidence="1" key="1">
    <citation type="submission" date="2022-07" db="EMBL/GenBank/DDBJ databases">
        <title>Chromosome-level genome of Muraenolepis orangiensis.</title>
        <authorList>
            <person name="Kim J."/>
        </authorList>
    </citation>
    <scope>NUCLEOTIDE SEQUENCE</scope>
    <source>
        <strain evidence="1">KU_S4_2022</strain>
        <tissue evidence="1">Muscle</tissue>
    </source>
</reference>
<comment type="caution">
    <text evidence="1">The sequence shown here is derived from an EMBL/GenBank/DDBJ whole genome shotgun (WGS) entry which is preliminary data.</text>
</comment>
<organism evidence="1 2">
    <name type="scientific">Muraenolepis orangiensis</name>
    <name type="common">Patagonian moray cod</name>
    <dbReference type="NCBI Taxonomy" id="630683"/>
    <lineage>
        <taxon>Eukaryota</taxon>
        <taxon>Metazoa</taxon>
        <taxon>Chordata</taxon>
        <taxon>Craniata</taxon>
        <taxon>Vertebrata</taxon>
        <taxon>Euteleostomi</taxon>
        <taxon>Actinopterygii</taxon>
        <taxon>Neopterygii</taxon>
        <taxon>Teleostei</taxon>
        <taxon>Neoteleostei</taxon>
        <taxon>Acanthomorphata</taxon>
        <taxon>Zeiogadaria</taxon>
        <taxon>Gadariae</taxon>
        <taxon>Gadiformes</taxon>
        <taxon>Muraenolepidoidei</taxon>
        <taxon>Muraenolepididae</taxon>
        <taxon>Muraenolepis</taxon>
    </lineage>
</organism>
<gene>
    <name evidence="1" type="ORF">NHX12_028890</name>
</gene>
<dbReference type="EMBL" id="JANIIK010000044">
    <property type="protein sequence ID" value="KAJ3604149.1"/>
    <property type="molecule type" value="Genomic_DNA"/>
</dbReference>
<sequence length="67" mass="7825">MEYESQQMNMELKRMEYEHQIKLRELDLRNLELERPAAPAPSLLPHPLTLVRALVHLWGSAKTSAGW</sequence>